<keyword evidence="2" id="KW-0479">Metal-binding</keyword>
<keyword evidence="3 6" id="KW-0863">Zinc-finger</keyword>
<organism evidence="9 10">
    <name type="scientific">Elaphomyces granulatus</name>
    <dbReference type="NCBI Taxonomy" id="519963"/>
    <lineage>
        <taxon>Eukaryota</taxon>
        <taxon>Fungi</taxon>
        <taxon>Dikarya</taxon>
        <taxon>Ascomycota</taxon>
        <taxon>Pezizomycotina</taxon>
        <taxon>Eurotiomycetes</taxon>
        <taxon>Eurotiomycetidae</taxon>
        <taxon>Eurotiales</taxon>
        <taxon>Elaphomycetaceae</taxon>
        <taxon>Elaphomyces</taxon>
    </lineage>
</organism>
<feature type="region of interest" description="Disordered" evidence="7">
    <location>
        <begin position="362"/>
        <end position="464"/>
    </location>
</feature>
<comment type="caution">
    <text evidence="9">The sequence shown here is derived from an EMBL/GenBank/DDBJ whole genome shotgun (WGS) entry which is preliminary data.</text>
</comment>
<accession>A0A232LT31</accession>
<evidence type="ECO:0000313" key="10">
    <source>
        <dbReference type="Proteomes" id="UP000243515"/>
    </source>
</evidence>
<reference evidence="9 10" key="1">
    <citation type="journal article" date="2015" name="Environ. Microbiol.">
        <title>Metagenome sequence of Elaphomyces granulatus from sporocarp tissue reveals Ascomycota ectomycorrhizal fingerprints of genome expansion and a Proteobacteria-rich microbiome.</title>
        <authorList>
            <person name="Quandt C.A."/>
            <person name="Kohler A."/>
            <person name="Hesse C.N."/>
            <person name="Sharpton T.J."/>
            <person name="Martin F."/>
            <person name="Spatafora J.W."/>
        </authorList>
    </citation>
    <scope>NUCLEOTIDE SEQUENCE [LARGE SCALE GENOMIC DNA]</scope>
    <source>
        <strain evidence="9 10">OSC145934</strain>
    </source>
</reference>
<dbReference type="GO" id="GO:0048188">
    <property type="term" value="C:Set1C/COMPASS complex"/>
    <property type="evidence" value="ECO:0007669"/>
    <property type="project" value="InterPro"/>
</dbReference>
<keyword evidence="5" id="KW-0539">Nucleus</keyword>
<dbReference type="EMBL" id="NPHW01004923">
    <property type="protein sequence ID" value="OXV07333.1"/>
    <property type="molecule type" value="Genomic_DNA"/>
</dbReference>
<sequence>MAVNPYETDPTRVPPNDPYLLRSAYYGRYSPHPDDFVPRYNCWYLSEPELIPYWKEIVGKFCRPENSLGELGDRDSFAAGTVIIRVDREDSVGQAAERYSCLNANELCAARKAEEVLKDVNAAVPVIYFCGSIDGKNVTVESRIPGVSLEVAWKYLTEQQKGDFKQQCRYILQRLATAGSSPDGPSFVCRGLNLQLPPHIPDLEQNILFSVKGEDEDLHFVHNDMTQANIVVNDDRIVGILGWRQSGFFGHDRASRVHRQIRTPKRTYVSCTNDEPGEENTWADLYDSTLGGVKQNKVDSCLEDIGAMIKIEQASITNLDKVSISSIAGGTILGPINHLDGAFSADEYPTPKKISDLKCESISRATSSERSSPAAPSKPGALGRKPSTASSKKGTAKKSAPKKRKLDAQETDSLDGRRSNTPASSRAGKASVGRKQGSVSVASSPAPENKKKVSNDVPTDDVEDNDADDGELFCICRKPDNHTWMIACDGGCEDWFHGKCVNIDPKDANLIDKYICPNCREKGKGNTSWKPMCRLNECRKPARLSKKSLSKYCSDDHGREFMRRTTRHLNLNPVVGKPSFLSRGLGVVKHPPRDSNSVEGDGESNVDDGAASNDEDDEEDVSRDNDDRQNLEELGSRGGVLTAGDLKAVVFGVSSAAEFRRLGDKIVSPPPEENGTTGAPGARKKLGLDIDVKDLTYSIDEETKIQKLRKRRDDLIHRGELLRARNQFMALVRLRAKNVLDRLKQMDPKGGWKDICGFDQRLSWCDEEFDEWRLSDVGAKALKDGTLEPSEVASTDLDGDSHMADTNHDESIDTIARGVCLKKRCERHKQWVKVHQQDIQFEESVAQQDLLKCEREAQAVVERAVLRMWAERDGA</sequence>
<dbReference type="PROSITE" id="PS50016">
    <property type="entry name" value="ZF_PHD_2"/>
    <property type="match status" value="1"/>
</dbReference>
<evidence type="ECO:0000313" key="9">
    <source>
        <dbReference type="EMBL" id="OXV07333.1"/>
    </source>
</evidence>
<feature type="compositionally biased region" description="Low complexity" evidence="7">
    <location>
        <begin position="362"/>
        <end position="377"/>
    </location>
</feature>
<dbReference type="PANTHER" id="PTHR46174">
    <property type="entry name" value="CXXC-TYPE ZINC FINGER PROTEIN 1"/>
    <property type="match status" value="1"/>
</dbReference>
<evidence type="ECO:0000256" key="3">
    <source>
        <dbReference type="ARBA" id="ARBA00022771"/>
    </source>
</evidence>
<evidence type="ECO:0000256" key="5">
    <source>
        <dbReference type="ARBA" id="ARBA00023242"/>
    </source>
</evidence>
<gene>
    <name evidence="9" type="ORF">Egran_04902</name>
</gene>
<evidence type="ECO:0000256" key="1">
    <source>
        <dbReference type="ARBA" id="ARBA00004123"/>
    </source>
</evidence>
<dbReference type="PANTHER" id="PTHR46174:SF1">
    <property type="entry name" value="CXXC-TYPE ZINC FINGER PROTEIN 1"/>
    <property type="match status" value="1"/>
</dbReference>
<dbReference type="InterPro" id="IPR001965">
    <property type="entry name" value="Znf_PHD"/>
</dbReference>
<evidence type="ECO:0000256" key="7">
    <source>
        <dbReference type="SAM" id="MobiDB-lite"/>
    </source>
</evidence>
<dbReference type="AlphaFoldDB" id="A0A232LT31"/>
<evidence type="ECO:0000256" key="2">
    <source>
        <dbReference type="ARBA" id="ARBA00022723"/>
    </source>
</evidence>
<feature type="region of interest" description="Disordered" evidence="7">
    <location>
        <begin position="664"/>
        <end position="683"/>
    </location>
</feature>
<dbReference type="SUPFAM" id="SSF57903">
    <property type="entry name" value="FYVE/PHD zinc finger"/>
    <property type="match status" value="1"/>
</dbReference>
<dbReference type="InterPro" id="IPR037869">
    <property type="entry name" value="Spp1/CFP1"/>
</dbReference>
<feature type="region of interest" description="Disordered" evidence="7">
    <location>
        <begin position="581"/>
        <end position="636"/>
    </location>
</feature>
<dbReference type="GO" id="GO:0008270">
    <property type="term" value="F:zinc ion binding"/>
    <property type="evidence" value="ECO:0007669"/>
    <property type="project" value="UniProtKB-KW"/>
</dbReference>
<dbReference type="GO" id="GO:0045893">
    <property type="term" value="P:positive regulation of DNA-templated transcription"/>
    <property type="evidence" value="ECO:0007669"/>
    <property type="project" value="TreeGrafter"/>
</dbReference>
<dbReference type="Gene3D" id="3.30.40.10">
    <property type="entry name" value="Zinc/RING finger domain, C3HC4 (zinc finger)"/>
    <property type="match status" value="1"/>
</dbReference>
<dbReference type="Pfam" id="PF00628">
    <property type="entry name" value="PHD"/>
    <property type="match status" value="1"/>
</dbReference>
<feature type="compositionally biased region" description="Basic residues" evidence="7">
    <location>
        <begin position="394"/>
        <end position="405"/>
    </location>
</feature>
<dbReference type="OrthoDB" id="436852at2759"/>
<feature type="compositionally biased region" description="Basic and acidic residues" evidence="7">
    <location>
        <begin position="622"/>
        <end position="635"/>
    </location>
</feature>
<name>A0A232LT31_9EURO</name>
<evidence type="ECO:0000256" key="4">
    <source>
        <dbReference type="ARBA" id="ARBA00022833"/>
    </source>
</evidence>
<dbReference type="InterPro" id="IPR011009">
    <property type="entry name" value="Kinase-like_dom_sf"/>
</dbReference>
<proteinExistence type="predicted"/>
<feature type="domain" description="PHD-type" evidence="8">
    <location>
        <begin position="471"/>
        <end position="522"/>
    </location>
</feature>
<dbReference type="SMART" id="SM00249">
    <property type="entry name" value="PHD"/>
    <property type="match status" value="1"/>
</dbReference>
<dbReference type="PROSITE" id="PS01359">
    <property type="entry name" value="ZF_PHD_1"/>
    <property type="match status" value="1"/>
</dbReference>
<dbReference type="InterPro" id="IPR019787">
    <property type="entry name" value="Znf_PHD-finger"/>
</dbReference>
<dbReference type="Proteomes" id="UP000243515">
    <property type="component" value="Unassembled WGS sequence"/>
</dbReference>
<keyword evidence="10" id="KW-1185">Reference proteome</keyword>
<dbReference type="InterPro" id="IPR019786">
    <property type="entry name" value="Zinc_finger_PHD-type_CS"/>
</dbReference>
<dbReference type="InterPro" id="IPR011011">
    <property type="entry name" value="Znf_FYVE_PHD"/>
</dbReference>
<dbReference type="SUPFAM" id="SSF56112">
    <property type="entry name" value="Protein kinase-like (PK-like)"/>
    <property type="match status" value="1"/>
</dbReference>
<keyword evidence="4" id="KW-0862">Zinc</keyword>
<protein>
    <recommendedName>
        <fullName evidence="8">PHD-type domain-containing protein</fullName>
    </recommendedName>
</protein>
<evidence type="ECO:0000259" key="8">
    <source>
        <dbReference type="PROSITE" id="PS50016"/>
    </source>
</evidence>
<dbReference type="InterPro" id="IPR013083">
    <property type="entry name" value="Znf_RING/FYVE/PHD"/>
</dbReference>
<comment type="subcellular location">
    <subcellularLocation>
        <location evidence="1">Nucleus</location>
    </subcellularLocation>
</comment>
<evidence type="ECO:0000256" key="6">
    <source>
        <dbReference type="PROSITE-ProRule" id="PRU00146"/>
    </source>
</evidence>